<evidence type="ECO:0000256" key="1">
    <source>
        <dbReference type="SAM" id="MobiDB-lite"/>
    </source>
</evidence>
<protein>
    <submittedName>
        <fullName evidence="3">Uncharacterized protein</fullName>
    </submittedName>
</protein>
<gene>
    <name evidence="3" type="ORF">F8M41_006742</name>
</gene>
<organism evidence="3 4">
    <name type="scientific">Gigaspora margarita</name>
    <dbReference type="NCBI Taxonomy" id="4874"/>
    <lineage>
        <taxon>Eukaryota</taxon>
        <taxon>Fungi</taxon>
        <taxon>Fungi incertae sedis</taxon>
        <taxon>Mucoromycota</taxon>
        <taxon>Glomeromycotina</taxon>
        <taxon>Glomeromycetes</taxon>
        <taxon>Diversisporales</taxon>
        <taxon>Gigasporaceae</taxon>
        <taxon>Gigaspora</taxon>
    </lineage>
</organism>
<evidence type="ECO:0000313" key="3">
    <source>
        <dbReference type="EMBL" id="KAF0539798.1"/>
    </source>
</evidence>
<dbReference type="EMBL" id="WTPW01000168">
    <property type="protein sequence ID" value="KAF0539798.1"/>
    <property type="molecule type" value="Genomic_DNA"/>
</dbReference>
<proteinExistence type="predicted"/>
<keyword evidence="2" id="KW-0732">Signal</keyword>
<evidence type="ECO:0000256" key="2">
    <source>
        <dbReference type="SAM" id="SignalP"/>
    </source>
</evidence>
<feature type="signal peptide" evidence="2">
    <location>
        <begin position="1"/>
        <end position="25"/>
    </location>
</feature>
<reference evidence="3 4" key="1">
    <citation type="journal article" date="2019" name="Environ. Microbiol.">
        <title>At the nexus of three kingdoms: the genome of the mycorrhizal fungus Gigaspora margarita provides insights into plant, endobacterial and fungal interactions.</title>
        <authorList>
            <person name="Venice F."/>
            <person name="Ghignone S."/>
            <person name="Salvioli di Fossalunga A."/>
            <person name="Amselem J."/>
            <person name="Novero M."/>
            <person name="Xianan X."/>
            <person name="Sedzielewska Toro K."/>
            <person name="Morin E."/>
            <person name="Lipzen A."/>
            <person name="Grigoriev I.V."/>
            <person name="Henrissat B."/>
            <person name="Martin F.M."/>
            <person name="Bonfante P."/>
        </authorList>
    </citation>
    <scope>NUCLEOTIDE SEQUENCE [LARGE SCALE GENOMIC DNA]</scope>
    <source>
        <strain evidence="3 4">BEG34</strain>
    </source>
</reference>
<comment type="caution">
    <text evidence="3">The sequence shown here is derived from an EMBL/GenBank/DDBJ whole genome shotgun (WGS) entry which is preliminary data.</text>
</comment>
<keyword evidence="4" id="KW-1185">Reference proteome</keyword>
<accession>A0A8H4ER88</accession>
<feature type="chain" id="PRO_5034569880" evidence="2">
    <location>
        <begin position="26"/>
        <end position="117"/>
    </location>
</feature>
<evidence type="ECO:0000313" key="4">
    <source>
        <dbReference type="Proteomes" id="UP000439903"/>
    </source>
</evidence>
<feature type="region of interest" description="Disordered" evidence="1">
    <location>
        <begin position="95"/>
        <end position="117"/>
    </location>
</feature>
<dbReference type="Proteomes" id="UP000439903">
    <property type="component" value="Unassembled WGS sequence"/>
</dbReference>
<sequence length="117" mass="13012">MPQLQTKMFFSIMLFVMLFFVLTNAVRNDLKKRQLLDQGQPCKNEYDDLHCTTLICHIKGEDIHKCQLTDERDVGITCVVSEACKTGLVCFVPASSSPTSTVSNGTCQPTPTNAPKQ</sequence>
<name>A0A8H4ER88_GIGMA</name>
<dbReference type="AlphaFoldDB" id="A0A8H4ER88"/>
<feature type="compositionally biased region" description="Polar residues" evidence="1">
    <location>
        <begin position="104"/>
        <end position="117"/>
    </location>
</feature>